<feature type="transmembrane region" description="Helical" evidence="7">
    <location>
        <begin position="291"/>
        <end position="313"/>
    </location>
</feature>
<name>A0A7H2BG30_9MICC</name>
<dbReference type="GO" id="GO:0022857">
    <property type="term" value="F:transmembrane transporter activity"/>
    <property type="evidence" value="ECO:0007669"/>
    <property type="project" value="InterPro"/>
</dbReference>
<proteinExistence type="predicted"/>
<dbReference type="Proteomes" id="UP000516404">
    <property type="component" value="Chromosome"/>
</dbReference>
<feature type="transmembrane region" description="Helical" evidence="7">
    <location>
        <begin position="349"/>
        <end position="372"/>
    </location>
</feature>
<keyword evidence="6 7" id="KW-0472">Membrane</keyword>
<protein>
    <submittedName>
        <fullName evidence="9">MFS transporter</fullName>
    </submittedName>
</protein>
<dbReference type="CDD" id="cd17325">
    <property type="entry name" value="MFS_MdtG_SLC18_like"/>
    <property type="match status" value="1"/>
</dbReference>
<dbReference type="InterPro" id="IPR011701">
    <property type="entry name" value="MFS"/>
</dbReference>
<dbReference type="GO" id="GO:0005886">
    <property type="term" value="C:plasma membrane"/>
    <property type="evidence" value="ECO:0007669"/>
    <property type="project" value="UniProtKB-SubCell"/>
</dbReference>
<dbReference type="InterPro" id="IPR036259">
    <property type="entry name" value="MFS_trans_sf"/>
</dbReference>
<dbReference type="SUPFAM" id="SSF103473">
    <property type="entry name" value="MFS general substrate transporter"/>
    <property type="match status" value="1"/>
</dbReference>
<dbReference type="GeneID" id="96623597"/>
<dbReference type="Gene3D" id="1.20.1250.20">
    <property type="entry name" value="MFS general substrate transporter like domains"/>
    <property type="match status" value="2"/>
</dbReference>
<accession>A0A7H2BG30</accession>
<feature type="transmembrane region" description="Helical" evidence="7">
    <location>
        <begin position="249"/>
        <end position="271"/>
    </location>
</feature>
<keyword evidence="2" id="KW-0813">Transport</keyword>
<evidence type="ECO:0000256" key="6">
    <source>
        <dbReference type="ARBA" id="ARBA00023136"/>
    </source>
</evidence>
<evidence type="ECO:0000256" key="1">
    <source>
        <dbReference type="ARBA" id="ARBA00004651"/>
    </source>
</evidence>
<sequence length="450" mass="46674">MSGYEQDPKTGVINSIAPETGLLPVIASEEATAPPSVEKPKVPEQIKVMIVASFLIALGFGLIAPVLPRYATSFNVGTAIAGVVISIFAFTRLLFAPGAGKLIEKFTERPVYIAGLLIVAVGSLATAFAPNIWFLLAARAFGGVGSVMFSVSAMGLLVRLSPPTIRGRVSGYYATSFLLGNILGPVAGALATPLGMRVPFVAYAVLLFAASAVLFLRLKDTGMTTTMMRAQVNPPLTFRNALKFSNYRAALAGNFAVGWVALGIRVSLIPLAAISVMTMVSGEGVNVDNQAAFLAGFAMAAYAVGNAFAQNIAGKFSDRSGRRPFVFTGLIIAGISTIFFGFASHPIWFVGLSVVTGIGTGILAPAMQASIADIIGNKRSGGSVLASSQMFSDVGQIVGPILAGAIADAAGFGWAFGVSGALMILTSVLWLPAMRPSYPAGLADEEYTGR</sequence>
<keyword evidence="4 7" id="KW-0812">Transmembrane</keyword>
<feature type="transmembrane region" description="Helical" evidence="7">
    <location>
        <begin position="412"/>
        <end position="431"/>
    </location>
</feature>
<keyword evidence="10" id="KW-1185">Reference proteome</keyword>
<evidence type="ECO:0000256" key="3">
    <source>
        <dbReference type="ARBA" id="ARBA00022475"/>
    </source>
</evidence>
<organism evidence="9 10">
    <name type="scientific">Rothia terrae</name>
    <dbReference type="NCBI Taxonomy" id="396015"/>
    <lineage>
        <taxon>Bacteria</taxon>
        <taxon>Bacillati</taxon>
        <taxon>Actinomycetota</taxon>
        <taxon>Actinomycetes</taxon>
        <taxon>Micrococcales</taxon>
        <taxon>Micrococcaceae</taxon>
        <taxon>Rothia</taxon>
    </lineage>
</organism>
<evidence type="ECO:0000313" key="10">
    <source>
        <dbReference type="Proteomes" id="UP000516404"/>
    </source>
</evidence>
<dbReference type="RefSeq" id="WP_190725245.1">
    <property type="nucleotide sequence ID" value="NZ_CP061539.1"/>
</dbReference>
<feature type="transmembrane region" description="Helical" evidence="7">
    <location>
        <begin position="111"/>
        <end position="134"/>
    </location>
</feature>
<gene>
    <name evidence="9" type="ORF">IDM49_05060</name>
</gene>
<reference evidence="9 10" key="1">
    <citation type="submission" date="2020-09" db="EMBL/GenBank/DDBJ databases">
        <title>Investigation of environmental microbes.</title>
        <authorList>
            <person name="Ou Y."/>
            <person name="Kang Q."/>
        </authorList>
    </citation>
    <scope>NUCLEOTIDE SEQUENCE [LARGE SCALE GENOMIC DNA]</scope>
    <source>
        <strain evidence="9 10">KJZ-14</strain>
    </source>
</reference>
<dbReference type="PANTHER" id="PTHR43414:SF6">
    <property type="entry name" value="MULTIDRUG RESISTANCE PROTEIN MDTG"/>
    <property type="match status" value="1"/>
</dbReference>
<feature type="transmembrane region" description="Helical" evidence="7">
    <location>
        <begin position="140"/>
        <end position="160"/>
    </location>
</feature>
<dbReference type="EMBL" id="CP061539">
    <property type="protein sequence ID" value="QNV38626.1"/>
    <property type="molecule type" value="Genomic_DNA"/>
</dbReference>
<dbReference type="PROSITE" id="PS50850">
    <property type="entry name" value="MFS"/>
    <property type="match status" value="1"/>
</dbReference>
<evidence type="ECO:0000256" key="2">
    <source>
        <dbReference type="ARBA" id="ARBA00022448"/>
    </source>
</evidence>
<evidence type="ECO:0000256" key="5">
    <source>
        <dbReference type="ARBA" id="ARBA00022989"/>
    </source>
</evidence>
<dbReference type="PRINTS" id="PR01035">
    <property type="entry name" value="TCRTETA"/>
</dbReference>
<feature type="transmembrane region" description="Helical" evidence="7">
    <location>
        <begin position="48"/>
        <end position="67"/>
    </location>
</feature>
<keyword evidence="3" id="KW-1003">Cell membrane</keyword>
<dbReference type="PANTHER" id="PTHR43414">
    <property type="entry name" value="MULTIDRUG RESISTANCE PROTEIN MDTG"/>
    <property type="match status" value="1"/>
</dbReference>
<feature type="transmembrane region" description="Helical" evidence="7">
    <location>
        <begin position="325"/>
        <end position="343"/>
    </location>
</feature>
<keyword evidence="5 7" id="KW-1133">Transmembrane helix</keyword>
<evidence type="ECO:0000256" key="4">
    <source>
        <dbReference type="ARBA" id="ARBA00022692"/>
    </source>
</evidence>
<evidence type="ECO:0000256" key="7">
    <source>
        <dbReference type="SAM" id="Phobius"/>
    </source>
</evidence>
<evidence type="ECO:0000313" key="9">
    <source>
        <dbReference type="EMBL" id="QNV38626.1"/>
    </source>
</evidence>
<comment type="subcellular location">
    <subcellularLocation>
        <location evidence="1">Cell membrane</location>
        <topology evidence="1">Multi-pass membrane protein</topology>
    </subcellularLocation>
</comment>
<dbReference type="KEGG" id="rter:IDM49_05060"/>
<evidence type="ECO:0000259" key="8">
    <source>
        <dbReference type="PROSITE" id="PS50850"/>
    </source>
</evidence>
<dbReference type="InterPro" id="IPR020846">
    <property type="entry name" value="MFS_dom"/>
</dbReference>
<feature type="transmembrane region" description="Helical" evidence="7">
    <location>
        <begin position="200"/>
        <end position="218"/>
    </location>
</feature>
<dbReference type="InterPro" id="IPR001958">
    <property type="entry name" value="Tet-R_TetA/multi-R_MdtG-like"/>
</dbReference>
<feature type="domain" description="Major facilitator superfamily (MFS) profile" evidence="8">
    <location>
        <begin position="45"/>
        <end position="438"/>
    </location>
</feature>
<feature type="transmembrane region" description="Helical" evidence="7">
    <location>
        <begin position="172"/>
        <end position="194"/>
    </location>
</feature>
<feature type="transmembrane region" description="Helical" evidence="7">
    <location>
        <begin position="79"/>
        <end position="99"/>
    </location>
</feature>
<dbReference type="Pfam" id="PF07690">
    <property type="entry name" value="MFS_1"/>
    <property type="match status" value="2"/>
</dbReference>
<dbReference type="AlphaFoldDB" id="A0A7H2BG30"/>